<keyword evidence="1" id="KW-1133">Transmembrane helix</keyword>
<proteinExistence type="predicted"/>
<keyword evidence="3" id="KW-1185">Reference proteome</keyword>
<keyword evidence="1" id="KW-0472">Membrane</keyword>
<reference key="2">
    <citation type="submission" date="2011-05" db="EMBL/GenBank/DDBJ databases">
        <title>The Genome Sequence of Magnaporthe oryzae 70-15.</title>
        <authorList>
            <consortium name="The Broad Institute Genome Sequencing Platform"/>
            <person name="Ma L.-J."/>
            <person name="Dead R."/>
            <person name="Young S.K."/>
            <person name="Zeng Q."/>
            <person name="Gargeya S."/>
            <person name="Fitzgerald M."/>
            <person name="Haas B."/>
            <person name="Abouelleil A."/>
            <person name="Alvarado L."/>
            <person name="Arachchi H.M."/>
            <person name="Berlin A."/>
            <person name="Brown A."/>
            <person name="Chapman S.B."/>
            <person name="Chen Z."/>
            <person name="Dunbar C."/>
            <person name="Freedman E."/>
            <person name="Gearin G."/>
            <person name="Gellesch M."/>
            <person name="Goldberg J."/>
            <person name="Griggs A."/>
            <person name="Gujja S."/>
            <person name="Heiman D."/>
            <person name="Howarth C."/>
            <person name="Larson L."/>
            <person name="Lui A."/>
            <person name="MacDonald P.J.P."/>
            <person name="Mehta T."/>
            <person name="Montmayeur A."/>
            <person name="Murphy C."/>
            <person name="Neiman D."/>
            <person name="Pearson M."/>
            <person name="Priest M."/>
            <person name="Roberts A."/>
            <person name="Saif S."/>
            <person name="Shea T."/>
            <person name="Shenoy N."/>
            <person name="Sisk P."/>
            <person name="Stolte C."/>
            <person name="Sykes S."/>
            <person name="Yandava C."/>
            <person name="Wortman J."/>
            <person name="Nusbaum C."/>
            <person name="Birren B."/>
        </authorList>
    </citation>
    <scope>NUCLEOTIDE SEQUENCE</scope>
    <source>
        <strain>70-15</strain>
    </source>
</reference>
<protein>
    <submittedName>
        <fullName evidence="2">Uncharacterized protein</fullName>
    </submittedName>
</protein>
<dbReference type="AlphaFoldDB" id="G4MMS5"/>
<gene>
    <name evidence="2" type="ORF">MGG_16000</name>
</gene>
<dbReference type="KEGG" id="mgr:MGG_16000"/>
<dbReference type="GeneID" id="12985666"/>
<feature type="transmembrane region" description="Helical" evidence="1">
    <location>
        <begin position="51"/>
        <end position="74"/>
    </location>
</feature>
<keyword evidence="1" id="KW-0812">Transmembrane</keyword>
<evidence type="ECO:0000313" key="3">
    <source>
        <dbReference type="Proteomes" id="UP000009058"/>
    </source>
</evidence>
<evidence type="ECO:0000256" key="1">
    <source>
        <dbReference type="SAM" id="Phobius"/>
    </source>
</evidence>
<reference evidence="2 3" key="1">
    <citation type="journal article" date="2005" name="Nature">
        <title>The genome sequence of the rice blast fungus Magnaporthe grisea.</title>
        <authorList>
            <person name="Dean R.A."/>
            <person name="Talbot N.J."/>
            <person name="Ebbole D.J."/>
            <person name="Farman M.L."/>
            <person name="Mitchell T.K."/>
            <person name="Orbach M.J."/>
            <person name="Thon M."/>
            <person name="Kulkarni R."/>
            <person name="Xu J.R."/>
            <person name="Pan H."/>
            <person name="Read N.D."/>
            <person name="Lee Y.H."/>
            <person name="Carbone I."/>
            <person name="Brown D."/>
            <person name="Oh Y.Y."/>
            <person name="Donofrio N."/>
            <person name="Jeong J.S."/>
            <person name="Soanes D.M."/>
            <person name="Djonovic S."/>
            <person name="Kolomiets E."/>
            <person name="Rehmeyer C."/>
            <person name="Li W."/>
            <person name="Harding M."/>
            <person name="Kim S."/>
            <person name="Lebrun M.H."/>
            <person name="Bohnert H."/>
            <person name="Coughlan S."/>
            <person name="Butler J."/>
            <person name="Calvo S."/>
            <person name="Ma L.J."/>
            <person name="Nicol R."/>
            <person name="Purcell S."/>
            <person name="Nusbaum C."/>
            <person name="Galagan J.E."/>
            <person name="Birren B.W."/>
        </authorList>
    </citation>
    <scope>NUCLEOTIDE SEQUENCE [LARGE SCALE GENOMIC DNA]</scope>
    <source>
        <strain evidence="3">70-15 / ATCC MYA-4617 / FGSC 8958</strain>
    </source>
</reference>
<name>G4MMS5_PYRO7</name>
<organism evidence="2 3">
    <name type="scientific">Pyricularia oryzae (strain 70-15 / ATCC MYA-4617 / FGSC 8958)</name>
    <name type="common">Rice blast fungus</name>
    <name type="synonym">Magnaporthe oryzae</name>
    <dbReference type="NCBI Taxonomy" id="242507"/>
    <lineage>
        <taxon>Eukaryota</taxon>
        <taxon>Fungi</taxon>
        <taxon>Dikarya</taxon>
        <taxon>Ascomycota</taxon>
        <taxon>Pezizomycotina</taxon>
        <taxon>Sordariomycetes</taxon>
        <taxon>Sordariomycetidae</taxon>
        <taxon>Magnaporthales</taxon>
        <taxon>Pyriculariaceae</taxon>
        <taxon>Pyricularia</taxon>
    </lineage>
</organism>
<dbReference type="HOGENOM" id="CLU_1938570_0_0_1"/>
<dbReference type="EMBL" id="CM001231">
    <property type="protein sequence ID" value="EHA56155.1"/>
    <property type="molecule type" value="Genomic_DNA"/>
</dbReference>
<dbReference type="InParanoid" id="G4MMS5"/>
<accession>G4MMS5</accession>
<dbReference type="Proteomes" id="UP000009058">
    <property type="component" value="Chromosome 1"/>
</dbReference>
<evidence type="ECO:0000313" key="2">
    <source>
        <dbReference type="EMBL" id="EHA56155.1"/>
    </source>
</evidence>
<sequence>MVSLGSQCSQREKSKLFSAYTRLCSQNHTHQCLPDEQGSRKNMAARAICPFQPIIIAKILTVIGILLALSKILIRLNLVVIIKNNRGNLLEVSNISVGSLQSFSCSGSDRIVFGKGTCSGPQTTVLAVAW</sequence>
<dbReference type="VEuPathDB" id="FungiDB:MGG_16000"/>
<dbReference type="RefSeq" id="XP_003708767.1">
    <property type="nucleotide sequence ID" value="XM_003708719.1"/>
</dbReference>